<dbReference type="PRINTS" id="PR01036">
    <property type="entry name" value="TCRTETB"/>
</dbReference>
<evidence type="ECO:0000313" key="8">
    <source>
        <dbReference type="EMBL" id="MBE6510935.1"/>
    </source>
</evidence>
<feature type="transmembrane region" description="Helical" evidence="6">
    <location>
        <begin position="53"/>
        <end position="72"/>
    </location>
</feature>
<dbReference type="CDD" id="cd17321">
    <property type="entry name" value="MFS_MMR_MDR_like"/>
    <property type="match status" value="1"/>
</dbReference>
<feature type="transmembrane region" description="Helical" evidence="6">
    <location>
        <begin position="298"/>
        <end position="318"/>
    </location>
</feature>
<evidence type="ECO:0000313" key="9">
    <source>
        <dbReference type="Proteomes" id="UP000713479"/>
    </source>
</evidence>
<feature type="transmembrane region" description="Helical" evidence="6">
    <location>
        <begin position="435"/>
        <end position="455"/>
    </location>
</feature>
<evidence type="ECO:0000256" key="5">
    <source>
        <dbReference type="ARBA" id="ARBA00023136"/>
    </source>
</evidence>
<feature type="domain" description="Major facilitator superfamily (MFS) profile" evidence="7">
    <location>
        <begin position="18"/>
        <end position="460"/>
    </location>
</feature>
<sequence>MQFLSGHNSKFSSKDLLVLVIAALIQFITSFIGSMIQVAIPLMSSDLNLTIELANWISISYMIALIAVSIPLSRVISKYGVKRFTIIGVIVLSIGLIMSAIASDVYFLLFSRVIQGISVAVLLISIYMFVVNQISEDNVGSALGIVGSMGYIGMTSAPTISGFVVYYLSWRPLFVVMAVALVIELILLFKIDGEWKNDSKPINVRGSVFYILIMILFVLGLTNITRPFGVPLLILSFISFFIFVKVEIHNSNTIFDLNLFRDFRYVVGNYAAFIAYFITFISTYILNFHLQYVLGFDSRIAGIILLSTPLIMVLVSPYSGKLSDKYDDRVLAGIAMSILLVVMFSLCFIELLPLYLLIAVMIVQGIGHGLFSPPNNKYVLTLVDKDDLGDASSMLTSSKEIGKTISLSTYNVICLVIIGNQAIGSDTIPGLISSSHLIMAISAVLTLSAAILLFYSKFRYD</sequence>
<evidence type="ECO:0000259" key="7">
    <source>
        <dbReference type="PROSITE" id="PS50850"/>
    </source>
</evidence>
<dbReference type="InterPro" id="IPR011701">
    <property type="entry name" value="MFS"/>
</dbReference>
<feature type="transmembrane region" description="Helical" evidence="6">
    <location>
        <begin position="173"/>
        <end position="191"/>
    </location>
</feature>
<keyword evidence="5 6" id="KW-0472">Membrane</keyword>
<dbReference type="AlphaFoldDB" id="A0A8T3VSL6"/>
<feature type="transmembrane region" description="Helical" evidence="6">
    <location>
        <begin position="228"/>
        <end position="246"/>
    </location>
</feature>
<dbReference type="PANTHER" id="PTHR42718">
    <property type="entry name" value="MAJOR FACILITATOR SUPERFAMILY MULTIDRUG TRANSPORTER MFSC"/>
    <property type="match status" value="1"/>
</dbReference>
<dbReference type="InterPro" id="IPR036259">
    <property type="entry name" value="MFS_trans_sf"/>
</dbReference>
<protein>
    <submittedName>
        <fullName evidence="8">MFS transporter</fullName>
    </submittedName>
</protein>
<feature type="transmembrane region" description="Helical" evidence="6">
    <location>
        <begin position="109"/>
        <end position="130"/>
    </location>
</feature>
<dbReference type="PANTHER" id="PTHR42718:SF9">
    <property type="entry name" value="MAJOR FACILITATOR SUPERFAMILY MULTIDRUG TRANSPORTER MFSC"/>
    <property type="match status" value="1"/>
</dbReference>
<evidence type="ECO:0000256" key="2">
    <source>
        <dbReference type="ARBA" id="ARBA00022448"/>
    </source>
</evidence>
<dbReference type="InterPro" id="IPR020846">
    <property type="entry name" value="MFS_dom"/>
</dbReference>
<proteinExistence type="predicted"/>
<dbReference type="Gene3D" id="1.20.1250.20">
    <property type="entry name" value="MFS general substrate transporter like domains"/>
    <property type="match status" value="2"/>
</dbReference>
<gene>
    <name evidence="8" type="ORF">E7Z74_06680</name>
</gene>
<comment type="caution">
    <text evidence="8">The sequence shown here is derived from an EMBL/GenBank/DDBJ whole genome shotgun (WGS) entry which is preliminary data.</text>
</comment>
<comment type="subcellular location">
    <subcellularLocation>
        <location evidence="1">Membrane</location>
        <topology evidence="1">Multi-pass membrane protein</topology>
    </subcellularLocation>
</comment>
<dbReference type="GO" id="GO:0022857">
    <property type="term" value="F:transmembrane transporter activity"/>
    <property type="evidence" value="ECO:0007669"/>
    <property type="project" value="InterPro"/>
</dbReference>
<name>A0A8T3VSL6_9EURY</name>
<feature type="transmembrane region" description="Helical" evidence="6">
    <location>
        <begin position="142"/>
        <end position="167"/>
    </location>
</feature>
<keyword evidence="3 6" id="KW-0812">Transmembrane</keyword>
<accession>A0A8T3VSL6</accession>
<evidence type="ECO:0000256" key="4">
    <source>
        <dbReference type="ARBA" id="ARBA00022989"/>
    </source>
</evidence>
<evidence type="ECO:0000256" key="6">
    <source>
        <dbReference type="SAM" id="Phobius"/>
    </source>
</evidence>
<keyword evidence="4 6" id="KW-1133">Transmembrane helix</keyword>
<dbReference type="GO" id="GO:0016020">
    <property type="term" value="C:membrane"/>
    <property type="evidence" value="ECO:0007669"/>
    <property type="project" value="UniProtKB-SubCell"/>
</dbReference>
<keyword evidence="2" id="KW-0813">Transport</keyword>
<evidence type="ECO:0000256" key="3">
    <source>
        <dbReference type="ARBA" id="ARBA00022692"/>
    </source>
</evidence>
<reference evidence="8" key="1">
    <citation type="submission" date="2019-04" db="EMBL/GenBank/DDBJ databases">
        <title>Evolution of Biomass-Degrading Anaerobic Consortia Revealed by Metagenomics.</title>
        <authorList>
            <person name="Peng X."/>
        </authorList>
    </citation>
    <scope>NUCLEOTIDE SEQUENCE</scope>
    <source>
        <strain evidence="8">SIG13</strain>
    </source>
</reference>
<dbReference type="Pfam" id="PF07690">
    <property type="entry name" value="MFS_1"/>
    <property type="match status" value="2"/>
</dbReference>
<evidence type="ECO:0000256" key="1">
    <source>
        <dbReference type="ARBA" id="ARBA00004141"/>
    </source>
</evidence>
<feature type="transmembrane region" description="Helical" evidence="6">
    <location>
        <begin position="352"/>
        <end position="371"/>
    </location>
</feature>
<dbReference type="Proteomes" id="UP000713479">
    <property type="component" value="Unassembled WGS sequence"/>
</dbReference>
<feature type="transmembrane region" description="Helical" evidence="6">
    <location>
        <begin position="84"/>
        <end position="103"/>
    </location>
</feature>
<dbReference type="PROSITE" id="PS50850">
    <property type="entry name" value="MFS"/>
    <property type="match status" value="1"/>
</dbReference>
<dbReference type="SUPFAM" id="SSF103473">
    <property type="entry name" value="MFS general substrate transporter"/>
    <property type="match status" value="1"/>
</dbReference>
<feature type="transmembrane region" description="Helical" evidence="6">
    <location>
        <begin position="203"/>
        <end position="222"/>
    </location>
</feature>
<feature type="transmembrane region" description="Helical" evidence="6">
    <location>
        <begin position="267"/>
        <end position="286"/>
    </location>
</feature>
<dbReference type="EMBL" id="SUTF01000007">
    <property type="protein sequence ID" value="MBE6510935.1"/>
    <property type="molecule type" value="Genomic_DNA"/>
</dbReference>
<feature type="transmembrane region" description="Helical" evidence="6">
    <location>
        <begin position="16"/>
        <end position="41"/>
    </location>
</feature>
<organism evidence="8 9">
    <name type="scientific">Methanobrevibacter millerae</name>
    <dbReference type="NCBI Taxonomy" id="230361"/>
    <lineage>
        <taxon>Archaea</taxon>
        <taxon>Methanobacteriati</taxon>
        <taxon>Methanobacteriota</taxon>
        <taxon>Methanomada group</taxon>
        <taxon>Methanobacteria</taxon>
        <taxon>Methanobacteriales</taxon>
        <taxon>Methanobacteriaceae</taxon>
        <taxon>Methanobrevibacter</taxon>
    </lineage>
</organism>